<dbReference type="InterPro" id="IPR035979">
    <property type="entry name" value="RBD_domain_sf"/>
</dbReference>
<feature type="region of interest" description="Disordered" evidence="1">
    <location>
        <begin position="126"/>
        <end position="149"/>
    </location>
</feature>
<dbReference type="AlphaFoldDB" id="A0A9P9DWB2"/>
<evidence type="ECO:0008006" key="4">
    <source>
        <dbReference type="Google" id="ProtNLM"/>
    </source>
</evidence>
<dbReference type="GO" id="GO:0003676">
    <property type="term" value="F:nucleic acid binding"/>
    <property type="evidence" value="ECO:0007669"/>
    <property type="project" value="InterPro"/>
</dbReference>
<sequence>MSSSVRLDPFALTNITTPVHMSVRRLNESVVRDGFTLYVSGLTKEARKTDFGAWLMNKGFECCIIYWFYQPGKNPQDHPGWCFLQFDSISSVIRAKEGLQNAVIKDIPILIGSGLQHWPPNLPPVSESSPEVYGHEEPAPERPRWRRWS</sequence>
<accession>A0A9P9DWB2</accession>
<dbReference type="EMBL" id="JAGMUU010000023">
    <property type="protein sequence ID" value="KAH7126239.1"/>
    <property type="molecule type" value="Genomic_DNA"/>
</dbReference>
<dbReference type="SUPFAM" id="SSF54928">
    <property type="entry name" value="RNA-binding domain, RBD"/>
    <property type="match status" value="1"/>
</dbReference>
<feature type="compositionally biased region" description="Basic and acidic residues" evidence="1">
    <location>
        <begin position="133"/>
        <end position="143"/>
    </location>
</feature>
<keyword evidence="3" id="KW-1185">Reference proteome</keyword>
<name>A0A9P9DWB2_9HYPO</name>
<evidence type="ECO:0000313" key="2">
    <source>
        <dbReference type="EMBL" id="KAH7126239.1"/>
    </source>
</evidence>
<protein>
    <recommendedName>
        <fullName evidence="4">RRM domain-containing protein</fullName>
    </recommendedName>
</protein>
<dbReference type="OrthoDB" id="272703at2759"/>
<proteinExistence type="predicted"/>
<gene>
    <name evidence="2" type="ORF">B0J13DRAFT_530797</name>
</gene>
<organism evidence="2 3">
    <name type="scientific">Dactylonectria estremocensis</name>
    <dbReference type="NCBI Taxonomy" id="1079267"/>
    <lineage>
        <taxon>Eukaryota</taxon>
        <taxon>Fungi</taxon>
        <taxon>Dikarya</taxon>
        <taxon>Ascomycota</taxon>
        <taxon>Pezizomycotina</taxon>
        <taxon>Sordariomycetes</taxon>
        <taxon>Hypocreomycetidae</taxon>
        <taxon>Hypocreales</taxon>
        <taxon>Nectriaceae</taxon>
        <taxon>Dactylonectria</taxon>
    </lineage>
</organism>
<evidence type="ECO:0000256" key="1">
    <source>
        <dbReference type="SAM" id="MobiDB-lite"/>
    </source>
</evidence>
<evidence type="ECO:0000313" key="3">
    <source>
        <dbReference type="Proteomes" id="UP000717696"/>
    </source>
</evidence>
<comment type="caution">
    <text evidence="2">The sequence shown here is derived from an EMBL/GenBank/DDBJ whole genome shotgun (WGS) entry which is preliminary data.</text>
</comment>
<dbReference type="Proteomes" id="UP000717696">
    <property type="component" value="Unassembled WGS sequence"/>
</dbReference>
<reference evidence="2" key="1">
    <citation type="journal article" date="2021" name="Nat. Commun.">
        <title>Genetic determinants of endophytism in the Arabidopsis root mycobiome.</title>
        <authorList>
            <person name="Mesny F."/>
            <person name="Miyauchi S."/>
            <person name="Thiergart T."/>
            <person name="Pickel B."/>
            <person name="Atanasova L."/>
            <person name="Karlsson M."/>
            <person name="Huettel B."/>
            <person name="Barry K.W."/>
            <person name="Haridas S."/>
            <person name="Chen C."/>
            <person name="Bauer D."/>
            <person name="Andreopoulos W."/>
            <person name="Pangilinan J."/>
            <person name="LaButti K."/>
            <person name="Riley R."/>
            <person name="Lipzen A."/>
            <person name="Clum A."/>
            <person name="Drula E."/>
            <person name="Henrissat B."/>
            <person name="Kohler A."/>
            <person name="Grigoriev I.V."/>
            <person name="Martin F.M."/>
            <person name="Hacquard S."/>
        </authorList>
    </citation>
    <scope>NUCLEOTIDE SEQUENCE</scope>
    <source>
        <strain evidence="2">MPI-CAGE-AT-0021</strain>
    </source>
</reference>
<dbReference type="CDD" id="cd00590">
    <property type="entry name" value="RRM_SF"/>
    <property type="match status" value="1"/>
</dbReference>